<dbReference type="InterPro" id="IPR036959">
    <property type="entry name" value="Peptidase_C12_UCH_sf"/>
</dbReference>
<evidence type="ECO:0000256" key="8">
    <source>
        <dbReference type="PROSITE-ProRule" id="PRU01393"/>
    </source>
</evidence>
<dbReference type="InterPro" id="IPR001578">
    <property type="entry name" value="Peptidase_C12_UCH"/>
</dbReference>
<gene>
    <name evidence="12" type="ORF">CPB84DRAFT_1749049</name>
</gene>
<evidence type="ECO:0000256" key="4">
    <source>
        <dbReference type="ARBA" id="ARBA00022670"/>
    </source>
</evidence>
<sequence>MSLINKEARSRFPSKANSNVEELEDDLHKTGISLFFSLPPFAAGVVIFGTGHGEMRAHDAGRSALKFKEPREIIFKPPDSGDDDKSLAIYLFPLVEYHSSIKSVFTSLTRNLASTASASRTLRHRAMGCRPPPSPRPHLLLHVAQGLPRPADFQDPSAERVWFANQLSDDACATHSILNVVLNCPGVDVGEELRRFREDTKEMSPVMRGLAVTNSLTIRAAHNALARPSDVRASLNSITITTFDAEKRKEKRKAKKAQHPNEGSHPRLNAPERLPNLLLNLNLSKGKRQTSQHERERDCYCCNRNRKVKVWVEDTDSDEEEDEDEDEEKPKEEDPEEETYHFIGYVPAYGKVWELDGLKSASWMDIVRPALRMKMEKYGGSGNDGSNIRFSLLAIVDDAYEKASDELEYRRREKVQLERRLDELAGEGEGQGQGESSREGWVGKVDPSLLGINLDLTHLHQFKTKPTLQKTPQTRDIEISRMEDEGELIKAWESCMRDANRARVGLEDELTKGVRANTDHIKRTWDYEPFIREFLHRLHREGLLFPLLDRDADGRKKRGPKKGTAAGTGAGKS</sequence>
<evidence type="ECO:0000256" key="3">
    <source>
        <dbReference type="ARBA" id="ARBA00012759"/>
    </source>
</evidence>
<dbReference type="Gene3D" id="3.40.532.10">
    <property type="entry name" value="Peptidase C12, ubiquitin carboxyl-terminal hydrolase"/>
    <property type="match status" value="1"/>
</dbReference>
<dbReference type="Proteomes" id="UP000724874">
    <property type="component" value="Unassembled WGS sequence"/>
</dbReference>
<feature type="active site" description="Proton donor" evidence="8">
    <location>
        <position position="341"/>
    </location>
</feature>
<dbReference type="EC" id="3.4.19.12" evidence="3 8"/>
<feature type="region of interest" description="Disordered" evidence="10">
    <location>
        <begin position="551"/>
        <end position="573"/>
    </location>
</feature>
<dbReference type="InterPro" id="IPR041507">
    <property type="entry name" value="UCH_C"/>
</dbReference>
<evidence type="ECO:0000259" key="11">
    <source>
        <dbReference type="PROSITE" id="PS52048"/>
    </source>
</evidence>
<evidence type="ECO:0000256" key="2">
    <source>
        <dbReference type="ARBA" id="ARBA00009326"/>
    </source>
</evidence>
<dbReference type="PROSITE" id="PS52048">
    <property type="entry name" value="UCH_DOMAIN"/>
    <property type="match status" value="1"/>
</dbReference>
<name>A0A9P5TK10_GYMJU</name>
<feature type="coiled-coil region" evidence="9">
    <location>
        <begin position="400"/>
        <end position="427"/>
    </location>
</feature>
<comment type="caution">
    <text evidence="12">The sequence shown here is derived from an EMBL/GenBank/DDBJ whole genome shotgun (WGS) entry which is preliminary data.</text>
</comment>
<feature type="active site" description="Nucleophile" evidence="8">
    <location>
        <position position="172"/>
    </location>
</feature>
<dbReference type="PANTHER" id="PTHR10589:SF16">
    <property type="entry name" value="UBIQUITIN CARBOXYL-TERMINAL HYDROLASE ISOZYME L5"/>
    <property type="match status" value="1"/>
</dbReference>
<evidence type="ECO:0000256" key="7">
    <source>
        <dbReference type="ARBA" id="ARBA00022807"/>
    </source>
</evidence>
<dbReference type="OrthoDB" id="1924260at2759"/>
<feature type="region of interest" description="Disordered" evidence="10">
    <location>
        <begin position="246"/>
        <end position="274"/>
    </location>
</feature>
<dbReference type="InterPro" id="IPR038765">
    <property type="entry name" value="Papain-like_cys_pep_sf"/>
</dbReference>
<accession>A0A9P5TK10</accession>
<evidence type="ECO:0000256" key="10">
    <source>
        <dbReference type="SAM" id="MobiDB-lite"/>
    </source>
</evidence>
<evidence type="ECO:0000256" key="9">
    <source>
        <dbReference type="SAM" id="Coils"/>
    </source>
</evidence>
<keyword evidence="6 8" id="KW-0378">Hydrolase</keyword>
<comment type="catalytic activity">
    <reaction evidence="1 8">
        <text>Thiol-dependent hydrolysis of ester, thioester, amide, peptide and isopeptide bonds formed by the C-terminal Gly of ubiquitin (a 76-residue protein attached to proteins as an intracellular targeting signal).</text>
        <dbReference type="EC" id="3.4.19.12"/>
    </reaction>
</comment>
<evidence type="ECO:0000256" key="5">
    <source>
        <dbReference type="ARBA" id="ARBA00022786"/>
    </source>
</evidence>
<feature type="compositionally biased region" description="Basic residues" evidence="10">
    <location>
        <begin position="249"/>
        <end position="258"/>
    </location>
</feature>
<dbReference type="GO" id="GO:0016579">
    <property type="term" value="P:protein deubiquitination"/>
    <property type="evidence" value="ECO:0007669"/>
    <property type="project" value="TreeGrafter"/>
</dbReference>
<dbReference type="GO" id="GO:0005737">
    <property type="term" value="C:cytoplasm"/>
    <property type="evidence" value="ECO:0007669"/>
    <property type="project" value="TreeGrafter"/>
</dbReference>
<dbReference type="GO" id="GO:0006511">
    <property type="term" value="P:ubiquitin-dependent protein catabolic process"/>
    <property type="evidence" value="ECO:0007669"/>
    <property type="project" value="UniProtKB-UniRule"/>
</dbReference>
<protein>
    <recommendedName>
        <fullName evidence="3 8">ubiquitinyl hydrolase 1</fullName>
        <ecNumber evidence="3 8">3.4.19.12</ecNumber>
    </recommendedName>
</protein>
<feature type="region of interest" description="Disordered" evidence="10">
    <location>
        <begin position="312"/>
        <end position="337"/>
    </location>
</feature>
<feature type="site" description="Important for enzyme activity" evidence="8">
    <location>
        <position position="356"/>
    </location>
</feature>
<proteinExistence type="inferred from homology"/>
<dbReference type="EMBL" id="JADNYJ010000075">
    <property type="protein sequence ID" value="KAF8890508.1"/>
    <property type="molecule type" value="Genomic_DNA"/>
</dbReference>
<keyword evidence="13" id="KW-1185">Reference proteome</keyword>
<evidence type="ECO:0000313" key="13">
    <source>
        <dbReference type="Proteomes" id="UP000724874"/>
    </source>
</evidence>
<dbReference type="AlphaFoldDB" id="A0A9P5TK10"/>
<evidence type="ECO:0000313" key="12">
    <source>
        <dbReference type="EMBL" id="KAF8890508.1"/>
    </source>
</evidence>
<dbReference type="SUPFAM" id="SSF54001">
    <property type="entry name" value="Cysteine proteinases"/>
    <property type="match status" value="1"/>
</dbReference>
<keyword evidence="4 8" id="KW-0645">Protease</keyword>
<evidence type="ECO:0000256" key="6">
    <source>
        <dbReference type="ARBA" id="ARBA00022801"/>
    </source>
</evidence>
<comment type="similarity">
    <text evidence="2 8">Belongs to the peptidase C12 family.</text>
</comment>
<evidence type="ECO:0000256" key="1">
    <source>
        <dbReference type="ARBA" id="ARBA00000707"/>
    </source>
</evidence>
<organism evidence="12 13">
    <name type="scientific">Gymnopilus junonius</name>
    <name type="common">Spectacular rustgill mushroom</name>
    <name type="synonym">Gymnopilus spectabilis subsp. junonius</name>
    <dbReference type="NCBI Taxonomy" id="109634"/>
    <lineage>
        <taxon>Eukaryota</taxon>
        <taxon>Fungi</taxon>
        <taxon>Dikarya</taxon>
        <taxon>Basidiomycota</taxon>
        <taxon>Agaricomycotina</taxon>
        <taxon>Agaricomycetes</taxon>
        <taxon>Agaricomycetidae</taxon>
        <taxon>Agaricales</taxon>
        <taxon>Agaricineae</taxon>
        <taxon>Hymenogastraceae</taxon>
        <taxon>Gymnopilus</taxon>
    </lineage>
</organism>
<feature type="compositionally biased region" description="Acidic residues" evidence="10">
    <location>
        <begin position="313"/>
        <end position="337"/>
    </location>
</feature>
<reference evidence="12" key="1">
    <citation type="submission" date="2020-11" db="EMBL/GenBank/DDBJ databases">
        <authorList>
            <consortium name="DOE Joint Genome Institute"/>
            <person name="Ahrendt S."/>
            <person name="Riley R."/>
            <person name="Andreopoulos W."/>
            <person name="LaButti K."/>
            <person name="Pangilinan J."/>
            <person name="Ruiz-duenas F.J."/>
            <person name="Barrasa J.M."/>
            <person name="Sanchez-Garcia M."/>
            <person name="Camarero S."/>
            <person name="Miyauchi S."/>
            <person name="Serrano A."/>
            <person name="Linde D."/>
            <person name="Babiker R."/>
            <person name="Drula E."/>
            <person name="Ayuso-Fernandez I."/>
            <person name="Pacheco R."/>
            <person name="Padilla G."/>
            <person name="Ferreira P."/>
            <person name="Barriuso J."/>
            <person name="Kellner H."/>
            <person name="Castanera R."/>
            <person name="Alfaro M."/>
            <person name="Ramirez L."/>
            <person name="Pisabarro A.G."/>
            <person name="Kuo A."/>
            <person name="Tritt A."/>
            <person name="Lipzen A."/>
            <person name="He G."/>
            <person name="Yan M."/>
            <person name="Ng V."/>
            <person name="Cullen D."/>
            <person name="Martin F."/>
            <person name="Rosso M.-N."/>
            <person name="Henrissat B."/>
            <person name="Hibbett D."/>
            <person name="Martinez A.T."/>
            <person name="Grigoriev I.V."/>
        </authorList>
    </citation>
    <scope>NUCLEOTIDE SEQUENCE</scope>
    <source>
        <strain evidence="12">AH 44721</strain>
    </source>
</reference>
<dbReference type="PANTHER" id="PTHR10589">
    <property type="entry name" value="UBIQUITIN CARBOXYL-TERMINAL HYDROLASE"/>
    <property type="match status" value="1"/>
</dbReference>
<keyword evidence="5 8" id="KW-0833">Ubl conjugation pathway</keyword>
<feature type="domain" description="UCH catalytic" evidence="11">
    <location>
        <begin position="90"/>
        <end position="397"/>
    </location>
</feature>
<dbReference type="GO" id="GO:0004843">
    <property type="term" value="F:cysteine-type deubiquitinase activity"/>
    <property type="evidence" value="ECO:0007669"/>
    <property type="project" value="UniProtKB-UniRule"/>
</dbReference>
<keyword evidence="9" id="KW-0175">Coiled coil</keyword>
<dbReference type="Pfam" id="PF01088">
    <property type="entry name" value="Peptidase_C12"/>
    <property type="match status" value="1"/>
</dbReference>
<feature type="site" description="Transition state stabilizer" evidence="8">
    <location>
        <position position="166"/>
    </location>
</feature>
<dbReference type="Pfam" id="PF18031">
    <property type="entry name" value="UCH_C"/>
    <property type="match status" value="1"/>
</dbReference>
<keyword evidence="7 8" id="KW-0788">Thiol protease</keyword>